<keyword evidence="3" id="KW-1185">Reference proteome</keyword>
<sequence>MALPYEMLHPSTVLLVATKTLTLACGLVLTTLTCRAYRRTRATAMRVLSVGIGLVTAGAVLAGSLNQLLGVPLVVSTAVESVFTAAGFLVMTYSLYSDRLAGS</sequence>
<feature type="transmembrane region" description="Helical" evidence="1">
    <location>
        <begin position="12"/>
        <end position="32"/>
    </location>
</feature>
<protein>
    <submittedName>
        <fullName evidence="2">Uncharacterized protein</fullName>
    </submittedName>
</protein>
<accession>A0ABU2FAF6</accession>
<dbReference type="InterPro" id="IPR055943">
    <property type="entry name" value="DUF7521"/>
</dbReference>
<organism evidence="2 3">
    <name type="scientific">Haloarcula saliterrae</name>
    <dbReference type="NCBI Taxonomy" id="2950534"/>
    <lineage>
        <taxon>Archaea</taxon>
        <taxon>Methanobacteriati</taxon>
        <taxon>Methanobacteriota</taxon>
        <taxon>Stenosarchaea group</taxon>
        <taxon>Halobacteria</taxon>
        <taxon>Halobacteriales</taxon>
        <taxon>Haloarculaceae</taxon>
        <taxon>Haloarcula</taxon>
    </lineage>
</organism>
<proteinExistence type="predicted"/>
<dbReference type="Proteomes" id="UP001259659">
    <property type="component" value="Unassembled WGS sequence"/>
</dbReference>
<dbReference type="EMBL" id="JAMQON010000001">
    <property type="protein sequence ID" value="MDS0259262.1"/>
    <property type="molecule type" value="Genomic_DNA"/>
</dbReference>
<feature type="transmembrane region" description="Helical" evidence="1">
    <location>
        <begin position="71"/>
        <end position="96"/>
    </location>
</feature>
<reference evidence="2 3" key="1">
    <citation type="submission" date="2022-06" db="EMBL/GenBank/DDBJ databases">
        <title>Haloarcula sp. a new haloarchaeum isolate from saline soil.</title>
        <authorList>
            <person name="Strakova D."/>
            <person name="Galisteo C."/>
            <person name="Sanchez-Porro C."/>
            <person name="Ventosa A."/>
        </authorList>
    </citation>
    <scope>NUCLEOTIDE SEQUENCE [LARGE SCALE GENOMIC DNA]</scope>
    <source>
        <strain evidence="2 3">S1CR25-12</strain>
    </source>
</reference>
<evidence type="ECO:0000313" key="2">
    <source>
        <dbReference type="EMBL" id="MDS0259262.1"/>
    </source>
</evidence>
<feature type="transmembrane region" description="Helical" evidence="1">
    <location>
        <begin position="44"/>
        <end position="65"/>
    </location>
</feature>
<gene>
    <name evidence="2" type="ORF">NDI56_07635</name>
</gene>
<keyword evidence="1" id="KW-0472">Membrane</keyword>
<dbReference type="RefSeq" id="WP_310918847.1">
    <property type="nucleotide sequence ID" value="NZ_JAMQON010000001.1"/>
</dbReference>
<keyword evidence="1" id="KW-0812">Transmembrane</keyword>
<name>A0ABU2FAF6_9EURY</name>
<dbReference type="Pfam" id="PF24365">
    <property type="entry name" value="DUF7521"/>
    <property type="match status" value="1"/>
</dbReference>
<evidence type="ECO:0000256" key="1">
    <source>
        <dbReference type="SAM" id="Phobius"/>
    </source>
</evidence>
<keyword evidence="1" id="KW-1133">Transmembrane helix</keyword>
<comment type="caution">
    <text evidence="2">The sequence shown here is derived from an EMBL/GenBank/DDBJ whole genome shotgun (WGS) entry which is preliminary data.</text>
</comment>
<evidence type="ECO:0000313" key="3">
    <source>
        <dbReference type="Proteomes" id="UP001259659"/>
    </source>
</evidence>